<keyword evidence="4" id="KW-0963">Cytoplasm</keyword>
<dbReference type="GO" id="GO:0007155">
    <property type="term" value="P:cell adhesion"/>
    <property type="evidence" value="ECO:0007669"/>
    <property type="project" value="InterPro"/>
</dbReference>
<organism evidence="7 8">
    <name type="scientific">Desmophyllum pertusum</name>
    <dbReference type="NCBI Taxonomy" id="174260"/>
    <lineage>
        <taxon>Eukaryota</taxon>
        <taxon>Metazoa</taxon>
        <taxon>Cnidaria</taxon>
        <taxon>Anthozoa</taxon>
        <taxon>Hexacorallia</taxon>
        <taxon>Scleractinia</taxon>
        <taxon>Caryophylliina</taxon>
        <taxon>Caryophylliidae</taxon>
        <taxon>Desmophyllum</taxon>
    </lineage>
</organism>
<comment type="caution">
    <text evidence="7">The sequence shown here is derived from an EMBL/GenBank/DDBJ whole genome shotgun (WGS) entry which is preliminary data.</text>
</comment>
<dbReference type="Gene3D" id="1.20.120.810">
    <property type="entry name" value="Vinculin, Vh2 four-helix bundle"/>
    <property type="match status" value="1"/>
</dbReference>
<dbReference type="GO" id="GO:0005737">
    <property type="term" value="C:cytoplasm"/>
    <property type="evidence" value="ECO:0007669"/>
    <property type="project" value="UniProtKB-SubCell"/>
</dbReference>
<dbReference type="InterPro" id="IPR036723">
    <property type="entry name" value="Alpha-catenin/vinculin-like_sf"/>
</dbReference>
<dbReference type="Proteomes" id="UP001163046">
    <property type="component" value="Unassembled WGS sequence"/>
</dbReference>
<reference evidence="7" key="1">
    <citation type="submission" date="2023-01" db="EMBL/GenBank/DDBJ databases">
        <title>Genome assembly of the deep-sea coral Lophelia pertusa.</title>
        <authorList>
            <person name="Herrera S."/>
            <person name="Cordes E."/>
        </authorList>
    </citation>
    <scope>NUCLEOTIDE SEQUENCE</scope>
    <source>
        <strain evidence="7">USNM1676648</strain>
        <tissue evidence="7">Polyp</tissue>
    </source>
</reference>
<dbReference type="GO" id="GO:0051015">
    <property type="term" value="F:actin filament binding"/>
    <property type="evidence" value="ECO:0007669"/>
    <property type="project" value="InterPro"/>
</dbReference>
<comment type="subcellular location">
    <subcellularLocation>
        <location evidence="1">Cytoplasm</location>
    </subcellularLocation>
</comment>
<sequence length="281" mass="31434">MLRKQGKGTSPEGQRLNRGIAQKLDGLNAEMQHALLQQEQSGVRRPANTYVGKMDQVHQWLNNPSSDPTRLGERAIRECTDEGRTVAEKCSGPERSEILQLCNDLDKLADELAEMMRRGMAAATAEKIERKMEELNNKLQHAIIAQVAEDFMDTTTNLKQLEKAARAPPDAPNREAEFESKAGAFEHQANQVANTAIQLANAGGNTNKRLLDQIRQNAEELKEWTPQVSHVAKIMLDYGKRSPGDVPAVSVHFENMRDILEREDGHTHQSGRQRNGHGQVY</sequence>
<evidence type="ECO:0000256" key="6">
    <source>
        <dbReference type="SAM" id="Coils"/>
    </source>
</evidence>
<dbReference type="AlphaFoldDB" id="A0A9X0CYK9"/>
<dbReference type="InterPro" id="IPR006077">
    <property type="entry name" value="Vinculin/catenin"/>
</dbReference>
<evidence type="ECO:0000256" key="3">
    <source>
        <dbReference type="ARBA" id="ARBA00014125"/>
    </source>
</evidence>
<accession>A0A9X0CYK9</accession>
<protein>
    <recommendedName>
        <fullName evidence="3">Vinculin</fullName>
    </recommendedName>
</protein>
<proteinExistence type="inferred from homology"/>
<dbReference type="SUPFAM" id="SSF47220">
    <property type="entry name" value="alpha-catenin/vinculin-like"/>
    <property type="match status" value="2"/>
</dbReference>
<evidence type="ECO:0000256" key="4">
    <source>
        <dbReference type="ARBA" id="ARBA00022490"/>
    </source>
</evidence>
<evidence type="ECO:0000256" key="5">
    <source>
        <dbReference type="ARBA" id="ARBA00023203"/>
    </source>
</evidence>
<dbReference type="EMBL" id="MU826354">
    <property type="protein sequence ID" value="KAJ7380306.1"/>
    <property type="molecule type" value="Genomic_DNA"/>
</dbReference>
<evidence type="ECO:0000313" key="8">
    <source>
        <dbReference type="Proteomes" id="UP001163046"/>
    </source>
</evidence>
<comment type="similarity">
    <text evidence="2">Belongs to the vinculin/alpha-catenin family.</text>
</comment>
<dbReference type="PANTHER" id="PTHR46180">
    <property type="entry name" value="VINCULIN"/>
    <property type="match status" value="1"/>
</dbReference>
<keyword evidence="5" id="KW-0009">Actin-binding</keyword>
<keyword evidence="6" id="KW-0175">Coiled coil</keyword>
<evidence type="ECO:0000313" key="7">
    <source>
        <dbReference type="EMBL" id="KAJ7380306.1"/>
    </source>
</evidence>
<evidence type="ECO:0000256" key="2">
    <source>
        <dbReference type="ARBA" id="ARBA00008376"/>
    </source>
</evidence>
<dbReference type="OrthoDB" id="29742at2759"/>
<dbReference type="InterPro" id="IPR017997">
    <property type="entry name" value="Vinculin"/>
</dbReference>
<gene>
    <name evidence="7" type="ORF">OS493_011026</name>
</gene>
<keyword evidence="8" id="KW-1185">Reference proteome</keyword>
<feature type="coiled-coil region" evidence="6">
    <location>
        <begin position="98"/>
        <end position="145"/>
    </location>
</feature>
<dbReference type="Pfam" id="PF01044">
    <property type="entry name" value="Vinculin"/>
    <property type="match status" value="1"/>
</dbReference>
<name>A0A9X0CYK9_9CNID</name>
<evidence type="ECO:0000256" key="1">
    <source>
        <dbReference type="ARBA" id="ARBA00004496"/>
    </source>
</evidence>